<proteinExistence type="predicted"/>
<accession>A0A6G7XJG1</accession>
<dbReference type="AlphaFoldDB" id="A0A6G7XJG1"/>
<sequence length="169" mass="19265">MIDTNLASLWGNWATYFKECRRQHEAGEGAIPDDEPSELLAPMTPALVSAAPSTLRSKYKRLEAAGWEVWVEVAMVRTGRTFYRGTDRAGEVKLEPCDVQYWQLRARRRHDGKMVAAFLATWESKGANRFVDAFTWDVVTKEKVLHTKLKDIDPWLDVLAPVRTKEKAA</sequence>
<evidence type="ECO:0000313" key="1">
    <source>
        <dbReference type="EMBL" id="QIK64569.1"/>
    </source>
</evidence>
<dbReference type="EMBL" id="CP049863">
    <property type="protein sequence ID" value="QIK64569.1"/>
    <property type="molecule type" value="Genomic_DNA"/>
</dbReference>
<dbReference type="Proteomes" id="UP000502677">
    <property type="component" value="Chromosome"/>
</dbReference>
<name>A0A6G7XJG1_9MICO</name>
<dbReference type="RefSeq" id="WP_166292895.1">
    <property type="nucleotide sequence ID" value="NZ_CP049863.1"/>
</dbReference>
<gene>
    <name evidence="1" type="ORF">G7068_16100</name>
</gene>
<reference evidence="1 2" key="1">
    <citation type="submission" date="2020-03" db="EMBL/GenBank/DDBJ databases">
        <title>Leucobacter sp. nov., isolated from beetles.</title>
        <authorList>
            <person name="Hyun D.-W."/>
            <person name="Bae J.-W."/>
        </authorList>
    </citation>
    <scope>NUCLEOTIDE SEQUENCE [LARGE SCALE GENOMIC DNA]</scope>
    <source>
        <strain evidence="1 2">HDW9C</strain>
    </source>
</reference>
<dbReference type="KEGG" id="lvi:G7068_16100"/>
<organism evidence="1 2">
    <name type="scientific">Leucobacter viscericola</name>
    <dbReference type="NCBI Taxonomy" id="2714935"/>
    <lineage>
        <taxon>Bacteria</taxon>
        <taxon>Bacillati</taxon>
        <taxon>Actinomycetota</taxon>
        <taxon>Actinomycetes</taxon>
        <taxon>Micrococcales</taxon>
        <taxon>Microbacteriaceae</taxon>
        <taxon>Leucobacter</taxon>
    </lineage>
</organism>
<evidence type="ECO:0000313" key="2">
    <source>
        <dbReference type="Proteomes" id="UP000502677"/>
    </source>
</evidence>
<protein>
    <submittedName>
        <fullName evidence="1">Uncharacterized protein</fullName>
    </submittedName>
</protein>
<keyword evidence="2" id="KW-1185">Reference proteome</keyword>